<dbReference type="GO" id="GO:0017000">
    <property type="term" value="P:antibiotic biosynthetic process"/>
    <property type="evidence" value="ECO:0007669"/>
    <property type="project" value="UniProtKB-ARBA"/>
</dbReference>
<dbReference type="InterPro" id="IPR029058">
    <property type="entry name" value="AB_hydrolase_fold"/>
</dbReference>
<dbReference type="Gene3D" id="2.30.38.10">
    <property type="entry name" value="Luciferase, Domain 3"/>
    <property type="match status" value="1"/>
</dbReference>
<dbReference type="NCBIfam" id="TIGR01733">
    <property type="entry name" value="AA-adenyl-dom"/>
    <property type="match status" value="2"/>
</dbReference>
<dbReference type="InterPro" id="IPR023213">
    <property type="entry name" value="CAT-like_dom_sf"/>
</dbReference>
<dbReference type="Pfam" id="PF00550">
    <property type="entry name" value="PP-binding"/>
    <property type="match status" value="2"/>
</dbReference>
<proteinExistence type="inferred from homology"/>
<dbReference type="InterPro" id="IPR045851">
    <property type="entry name" value="AMP-bd_C_sf"/>
</dbReference>
<dbReference type="SUPFAM" id="SSF53474">
    <property type="entry name" value="alpha/beta-Hydrolases"/>
    <property type="match status" value="1"/>
</dbReference>
<dbReference type="CDD" id="cd17643">
    <property type="entry name" value="A_NRPS_Cytc1-like"/>
    <property type="match status" value="1"/>
</dbReference>
<dbReference type="FunFam" id="3.30.300.30:FF:000010">
    <property type="entry name" value="Enterobactin synthetase component F"/>
    <property type="match status" value="1"/>
</dbReference>
<dbReference type="InterPro" id="IPR006162">
    <property type="entry name" value="Ppantetheine_attach_site"/>
</dbReference>
<evidence type="ECO:0000256" key="3">
    <source>
        <dbReference type="ARBA" id="ARBA00022450"/>
    </source>
</evidence>
<dbReference type="GO" id="GO:0008610">
    <property type="term" value="P:lipid biosynthetic process"/>
    <property type="evidence" value="ECO:0007669"/>
    <property type="project" value="UniProtKB-ARBA"/>
</dbReference>
<comment type="cofactor">
    <cofactor evidence="1">
        <name>pantetheine 4'-phosphate</name>
        <dbReference type="ChEBI" id="CHEBI:47942"/>
    </cofactor>
</comment>
<gene>
    <name evidence="7" type="ORF">orf_R1</name>
</gene>
<dbReference type="Gene3D" id="3.40.50.1820">
    <property type="entry name" value="alpha/beta hydrolase"/>
    <property type="match status" value="1"/>
</dbReference>
<dbReference type="InterPro" id="IPR001242">
    <property type="entry name" value="Condensation_dom"/>
</dbReference>
<dbReference type="Gene3D" id="3.30.559.10">
    <property type="entry name" value="Chloramphenicol acetyltransferase-like domain"/>
    <property type="match status" value="2"/>
</dbReference>
<feature type="domain" description="Carrier" evidence="6">
    <location>
        <begin position="2097"/>
        <end position="2172"/>
    </location>
</feature>
<feature type="region of interest" description="Disordered" evidence="5">
    <location>
        <begin position="2078"/>
        <end position="2102"/>
    </location>
</feature>
<dbReference type="SUPFAM" id="SSF47336">
    <property type="entry name" value="ACP-like"/>
    <property type="match status" value="2"/>
</dbReference>
<dbReference type="Gene3D" id="3.30.559.30">
    <property type="entry name" value="Nonribosomal peptide synthetase, condensation domain"/>
    <property type="match status" value="2"/>
</dbReference>
<dbReference type="GO" id="GO:0072330">
    <property type="term" value="P:monocarboxylic acid biosynthetic process"/>
    <property type="evidence" value="ECO:0007669"/>
    <property type="project" value="UniProtKB-ARBA"/>
</dbReference>
<dbReference type="FunFam" id="3.40.50.980:FF:000002">
    <property type="entry name" value="Enterobactin synthetase component F"/>
    <property type="match status" value="2"/>
</dbReference>
<dbReference type="InterPro" id="IPR025110">
    <property type="entry name" value="AMP-bd_C"/>
</dbReference>
<evidence type="ECO:0000259" key="6">
    <source>
        <dbReference type="PROSITE" id="PS50075"/>
    </source>
</evidence>
<dbReference type="SUPFAM" id="SSF52777">
    <property type="entry name" value="CoA-dependent acyltransferases"/>
    <property type="match status" value="4"/>
</dbReference>
<keyword evidence="3" id="KW-0596">Phosphopantetheine</keyword>
<evidence type="ECO:0000256" key="5">
    <source>
        <dbReference type="SAM" id="MobiDB-lite"/>
    </source>
</evidence>
<dbReference type="GO" id="GO:0003824">
    <property type="term" value="F:catalytic activity"/>
    <property type="evidence" value="ECO:0007669"/>
    <property type="project" value="InterPro"/>
</dbReference>
<dbReference type="InterPro" id="IPR042099">
    <property type="entry name" value="ANL_N_sf"/>
</dbReference>
<dbReference type="InterPro" id="IPR000873">
    <property type="entry name" value="AMP-dep_synth/lig_dom"/>
</dbReference>
<dbReference type="CDD" id="cd17646">
    <property type="entry name" value="A_NRPS_AB3403-like"/>
    <property type="match status" value="1"/>
</dbReference>
<comment type="similarity">
    <text evidence="2">Belongs to the ATP-dependent AMP-binding enzyme family.</text>
</comment>
<dbReference type="InterPro" id="IPR009081">
    <property type="entry name" value="PP-bd_ACP"/>
</dbReference>
<dbReference type="PANTHER" id="PTHR45527">
    <property type="entry name" value="NONRIBOSOMAL PEPTIDE SYNTHETASE"/>
    <property type="match status" value="1"/>
</dbReference>
<dbReference type="EMBL" id="AM746336">
    <property type="protein sequence ID" value="CAN89656.1"/>
    <property type="molecule type" value="Genomic_DNA"/>
</dbReference>
<dbReference type="Gene3D" id="3.40.50.980">
    <property type="match status" value="2"/>
</dbReference>
<dbReference type="InterPro" id="IPR001031">
    <property type="entry name" value="Thioesterase"/>
</dbReference>
<evidence type="ECO:0000256" key="1">
    <source>
        <dbReference type="ARBA" id="ARBA00001957"/>
    </source>
</evidence>
<dbReference type="FunFam" id="1.10.1200.10:FF:000016">
    <property type="entry name" value="Non-ribosomal peptide synthase"/>
    <property type="match status" value="1"/>
</dbReference>
<dbReference type="GO" id="GO:0005737">
    <property type="term" value="C:cytoplasm"/>
    <property type="evidence" value="ECO:0007669"/>
    <property type="project" value="TreeGrafter"/>
</dbReference>
<keyword evidence="4" id="KW-0597">Phosphoprotein</keyword>
<dbReference type="FunFam" id="3.30.300.30:FF:000015">
    <property type="entry name" value="Nonribosomal peptide synthase SidD"/>
    <property type="match status" value="1"/>
</dbReference>
<dbReference type="InterPro" id="IPR010071">
    <property type="entry name" value="AA_adenyl_dom"/>
</dbReference>
<dbReference type="Gene3D" id="3.30.300.30">
    <property type="match status" value="2"/>
</dbReference>
<dbReference type="PANTHER" id="PTHR45527:SF1">
    <property type="entry name" value="FATTY ACID SYNTHASE"/>
    <property type="match status" value="1"/>
</dbReference>
<dbReference type="Gene3D" id="3.40.50.12780">
    <property type="entry name" value="N-terminal domain of ligase-like"/>
    <property type="match status" value="1"/>
</dbReference>
<dbReference type="FunFam" id="3.40.50.12780:FF:000012">
    <property type="entry name" value="Non-ribosomal peptide synthetase"/>
    <property type="match status" value="2"/>
</dbReference>
<dbReference type="InterPro" id="IPR020806">
    <property type="entry name" value="PKS_PP-bd"/>
</dbReference>
<evidence type="ECO:0000256" key="2">
    <source>
        <dbReference type="ARBA" id="ARBA00006432"/>
    </source>
</evidence>
<dbReference type="Pfam" id="PF13193">
    <property type="entry name" value="AMP-binding_C"/>
    <property type="match status" value="2"/>
</dbReference>
<reference evidence="7" key="1">
    <citation type="journal article" date="2008" name="Chem. Biol.">
        <title>Molecular Analysis of the Kirromycin Biosynthetic Gene Cluster Revealed beta-Alanine as Precursor of the Pyridone Moiety.</title>
        <authorList>
            <person name="Weber T."/>
            <person name="Laiple K.J."/>
            <person name="Pross E.K."/>
            <person name="Textor A."/>
            <person name="Grond S."/>
            <person name="Welzel K."/>
            <person name="Pelzer S."/>
            <person name="Vente A."/>
            <person name="Wohlleben W."/>
        </authorList>
    </citation>
    <scope>NUCLEOTIDE SEQUENCE</scope>
    <source>
        <strain evidence="7">Tu 365</strain>
    </source>
</reference>
<evidence type="ECO:0000313" key="7">
    <source>
        <dbReference type="EMBL" id="CAN89656.1"/>
    </source>
</evidence>
<dbReference type="GO" id="GO:0031177">
    <property type="term" value="F:phosphopantetheine binding"/>
    <property type="evidence" value="ECO:0007669"/>
    <property type="project" value="InterPro"/>
</dbReference>
<dbReference type="InterPro" id="IPR036736">
    <property type="entry name" value="ACP-like_sf"/>
</dbReference>
<name>B0B527_STRCU</name>
<dbReference type="PROSITE" id="PS00012">
    <property type="entry name" value="PHOSPHOPANTETHEINE"/>
    <property type="match status" value="2"/>
</dbReference>
<dbReference type="InterPro" id="IPR020845">
    <property type="entry name" value="AMP-binding_CS"/>
</dbReference>
<organism evidence="7">
    <name type="scientific">Streptomyces collinus</name>
    <dbReference type="NCBI Taxonomy" id="42684"/>
    <lineage>
        <taxon>Bacteria</taxon>
        <taxon>Bacillati</taxon>
        <taxon>Actinomycetota</taxon>
        <taxon>Actinomycetes</taxon>
        <taxon>Kitasatosporales</taxon>
        <taxon>Streptomycetaceae</taxon>
        <taxon>Streptomyces</taxon>
    </lineage>
</organism>
<dbReference type="GO" id="GO:0044550">
    <property type="term" value="P:secondary metabolite biosynthetic process"/>
    <property type="evidence" value="ECO:0007669"/>
    <property type="project" value="UniProtKB-ARBA"/>
</dbReference>
<dbReference type="FunFam" id="1.10.1200.10:FF:000005">
    <property type="entry name" value="Nonribosomal peptide synthetase 1"/>
    <property type="match status" value="1"/>
</dbReference>
<dbReference type="PROSITE" id="PS50075">
    <property type="entry name" value="CARRIER"/>
    <property type="match status" value="2"/>
</dbReference>
<dbReference type="NCBIfam" id="NF003417">
    <property type="entry name" value="PRK04813.1"/>
    <property type="match status" value="2"/>
</dbReference>
<sequence length="2463" mass="265039">MATHVSVAPVVPGEPFTTSSAEPPVDVFRASRAQQRMYFLQELQGGMPTYHMPVFCAFDADVDVEVELLRACAQRLVDRHEALRTRFVLADGELTQCVDASARLDWSVETADGAGDGAVRRWMEAQYRRPFDLAAGPLFRAALLRRPEGAVLALGMHHIVGDGWSAGILLREMLEDYAAATDESGAPVRVGEPEFQYADFSEWQEEWLRGPAAERQLAYWAEQLGGELPTCGIPADHRPAVGSASHALAPRTAATHEVPLPDAVLQRLDQVCRDTGSTRFMALLAAFQVVLGRWSGSEDVLVGTPVAGRNRTQFADTVGLFVNTLVIRSDLTADPGFRDHVAAVRDTVADAQDHQDLPFERIVEHLNPGRTTDRAPFFDVLFGFHDEDDTTAGLPGPRVRLLEGPTAAAKFDLTFDVVRSRGGLHLRLEYRADLYEAATIERFTGHYLRLLDAAVSAPQLPLSALPMLSDAEQLPLTSPRPATAAQAPERCAHEIFAEHAGRTPDAVAVTDGTRQLCYGDLDRRANQVAHRLRALGVGPGTLVGLCVPRSAELVVGLLGILKAGGAYLPLDPDSPPERLHHIVGDAGLAHVVGTTGTRPLWDVSGLRAVDLEADADGLDRLPATAPRSGVTPDDLAYVIYTSGSTGRPKGTLVPHRNITRLFSATDHWFGFGADDVWTLFHSIAFDFSVWELWGALAHGGRLVVVPYVTSRSPQEFHRLLCEERVTVLNQTPSAFHQFDRADELSPRQDRLALRQVVFGGEALDVAALRGWFRRHGDTAPRLVNMYGITETTVHVTYRPLTARDAEEGRGSVIGVPIPDLRLHLLDDRGRAVPHGAVGELYVAGAGLARGYLNRARLTAERFPTTASGERRYRTGDLARLRADGELEYLGRIDDQVKLRGFRIELGEIEAALTAHAGVRAAVARVVRDATGSPVLTGYVVPAPHTGADGTGPLSVDDLRAHLAARLPDYMIPGAFLTVPALPLTGNGKVDRRALPAPGTEGAVALGSAAAHEPVSGPVETALAEIWQEVLGHPRIGALDNYFALGGDSIRSLQVLARARDRGLRFTVADLMRHQTVRGLAGAVDAEPDAPADPPSYRPFSLLGDADRAALPQGLEDAYPMTRLQAGMLFHSDLPAGTGRVYHNVGSYHIQAPWSEDAWRRTVAEAGARHEMLRTSFDPHGFGEPLQLVHRDARPRITFEDLRERDAAGRQAAVAARYEAERANPFAWDEAPLIRFHVQRRTDTAFQLFIAEHHAVMDGWSERSLLTELLSRYVELCAPGDGAAPSAPAPRSRFASFVALERDALADPAARAFWDEVTQDAPVTRLPRSATTGGAPRMTWHHAPLPGGLHERLSALAAALGVPLRTVLLAAHTRVMALMGGADEITTGVVVNGRTEEADGDKVVGAFLNTLPCRLTVTRESWRDLVRRVAELELRAHEHRRYPLAEIVRRNGGTAPFETFFNYTHFHVEHDGPSAGTFTVLEETGEAATDMAFGAEFSRTPDGRALELGLRYDAARFTAERMAALHDSYTAALRALADTPDLDCTEADLVPPQDHRRHAVWNDTARHYDAPHTLTGLIERQVRRTPDAPAVRFEGTALGYRQLDEAAERLAARLRALGARPGAFVGLLMDRSLLLPVALLAVLKSGAAYVPLDPDHPEARTRALLSQAGIGLVVADGRRAGALRAAGPADAPTVTVVVPDEPGPAADSAAVPVTAAGPDDPAYMIFTSGSTGTPKGVVVAHRAIANRLLWMQEAYGLNPGERVLQKTPYTFDVSVWEFFWPLLTGGVLVLARPGGQRDPAYLAGLVAEEGVSTVHFVPSMLDVFLDDPLAVRRAAGLTRVLCSGEALPHEVQTRFLDLLPHVELHNLYGPTEAAVDVTAWHCLPGAGDTVPIGRPIANMRTHVLDARLREVPTGVTGELFLEGVGLALGYHGRPDLTAERFVQLTGADGVTRRLYRTGDLARHRTDGALEYAGRTDHQMKIRGFRVEPGEIEAALAEHPEVRACAVLLHGERLTGYVVPTGDTGDTADIGGTGGTAADEAAAGAALDTYARTRLPRHMVPSAWVLLDALPLTRNGKLDRAALPAPDPAHAVRRTPSRPPRGATETRLAGLWEQILRTGPVGADDDFFAAGGHSIDALRLIGRINEAFGERLSVATVMEHPTVARQAQALRARRRSGTADTVVRIRPDGDLDPLVLVHPVGGNVLCYRSLATALRPGRPVYGLSAPGLTTAAPDGAGDAGVQELAAVHVAALRTVRPHGPYHLAGWSLGGLLAYEMAHQLRADGEEVATLTLLDTAYPGTTDVPADGIALLEWFHDDLARSAGADPGAAARDALRAALEAADGTPAQLRAVAAALAVDGRVPALDTAALARHHAVFRTGLLAASRYRPPVASGTVHFHQSTTGAALHSADRWATRVPDGLVRHDSDADHYALVRAPHVRAVAAALDAALDAALGPAARPDGHRVR</sequence>
<dbReference type="CDD" id="cd19531">
    <property type="entry name" value="LCL_NRPS-like"/>
    <property type="match status" value="1"/>
</dbReference>
<dbReference type="Pfam" id="PF00501">
    <property type="entry name" value="AMP-binding"/>
    <property type="match status" value="2"/>
</dbReference>
<dbReference type="SUPFAM" id="SSF56801">
    <property type="entry name" value="Acetyl-CoA synthetase-like"/>
    <property type="match status" value="2"/>
</dbReference>
<dbReference type="PROSITE" id="PS00455">
    <property type="entry name" value="AMP_BINDING"/>
    <property type="match status" value="2"/>
</dbReference>
<dbReference type="SMART" id="SM00823">
    <property type="entry name" value="PKS_PP"/>
    <property type="match status" value="2"/>
</dbReference>
<dbReference type="Pfam" id="PF00668">
    <property type="entry name" value="Condensation"/>
    <property type="match status" value="2"/>
</dbReference>
<dbReference type="Pfam" id="PF00975">
    <property type="entry name" value="Thioesterase"/>
    <property type="match status" value="1"/>
</dbReference>
<evidence type="ECO:0000256" key="4">
    <source>
        <dbReference type="ARBA" id="ARBA00022553"/>
    </source>
</evidence>
<dbReference type="GO" id="GO:0043041">
    <property type="term" value="P:amino acid activation for nonribosomal peptide biosynthetic process"/>
    <property type="evidence" value="ECO:0007669"/>
    <property type="project" value="TreeGrafter"/>
</dbReference>
<feature type="region of interest" description="Disordered" evidence="5">
    <location>
        <begin position="1"/>
        <end position="22"/>
    </location>
</feature>
<dbReference type="FunFam" id="3.40.50.980:FF:000001">
    <property type="entry name" value="Non-ribosomal peptide synthetase"/>
    <property type="match status" value="1"/>
</dbReference>
<accession>B0B527</accession>
<dbReference type="Gene3D" id="1.10.1200.10">
    <property type="entry name" value="ACP-like"/>
    <property type="match status" value="2"/>
</dbReference>
<protein>
    <submittedName>
        <fullName evidence="7">Putative non-ribosomal peptide synthetase</fullName>
    </submittedName>
</protein>
<feature type="domain" description="Carrier" evidence="6">
    <location>
        <begin position="1013"/>
        <end position="1087"/>
    </location>
</feature>